<protein>
    <recommendedName>
        <fullName evidence="4">CRAL-TRIO domain-containing protein</fullName>
    </recommendedName>
</protein>
<dbReference type="Proteomes" id="UP000499080">
    <property type="component" value="Unassembled WGS sequence"/>
</dbReference>
<name>A0A4Y2I377_ARAVE</name>
<evidence type="ECO:0000313" key="1">
    <source>
        <dbReference type="EMBL" id="GBM72199.1"/>
    </source>
</evidence>
<dbReference type="OrthoDB" id="1434354at2759"/>
<dbReference type="AlphaFoldDB" id="A0A4Y2I377"/>
<reference evidence="2 3" key="1">
    <citation type="journal article" date="2019" name="Sci. Rep.">
        <title>Orb-weaving spider Araneus ventricosus genome elucidates the spidroin gene catalogue.</title>
        <authorList>
            <person name="Kono N."/>
            <person name="Nakamura H."/>
            <person name="Ohtoshi R."/>
            <person name="Moran D.A.P."/>
            <person name="Shinohara A."/>
            <person name="Yoshida Y."/>
            <person name="Fujiwara M."/>
            <person name="Mori M."/>
            <person name="Tomita M."/>
            <person name="Arakawa K."/>
        </authorList>
    </citation>
    <scope>NUCLEOTIDE SEQUENCE [LARGE SCALE GENOMIC DNA]</scope>
</reference>
<comment type="caution">
    <text evidence="2">The sequence shown here is derived from an EMBL/GenBank/DDBJ whole genome shotgun (WGS) entry which is preliminary data.</text>
</comment>
<evidence type="ECO:0000313" key="3">
    <source>
        <dbReference type="Proteomes" id="UP000499080"/>
    </source>
</evidence>
<evidence type="ECO:0008006" key="4">
    <source>
        <dbReference type="Google" id="ProtNLM"/>
    </source>
</evidence>
<evidence type="ECO:0000313" key="2">
    <source>
        <dbReference type="EMBL" id="GBM72221.1"/>
    </source>
</evidence>
<organism evidence="2 3">
    <name type="scientific">Araneus ventricosus</name>
    <name type="common">Orbweaver spider</name>
    <name type="synonym">Epeira ventricosa</name>
    <dbReference type="NCBI Taxonomy" id="182803"/>
    <lineage>
        <taxon>Eukaryota</taxon>
        <taxon>Metazoa</taxon>
        <taxon>Ecdysozoa</taxon>
        <taxon>Arthropoda</taxon>
        <taxon>Chelicerata</taxon>
        <taxon>Arachnida</taxon>
        <taxon>Araneae</taxon>
        <taxon>Araneomorphae</taxon>
        <taxon>Entelegynae</taxon>
        <taxon>Araneoidea</taxon>
        <taxon>Araneidae</taxon>
        <taxon>Araneus</taxon>
    </lineage>
</organism>
<accession>A0A4Y2I377</accession>
<dbReference type="EMBL" id="BGPR01105170">
    <property type="protein sequence ID" value="GBM72199.1"/>
    <property type="molecule type" value="Genomic_DNA"/>
</dbReference>
<dbReference type="Gene3D" id="3.40.525.10">
    <property type="entry name" value="CRAL-TRIO lipid binding domain"/>
    <property type="match status" value="1"/>
</dbReference>
<keyword evidence="3" id="KW-1185">Reference proteome</keyword>
<dbReference type="EMBL" id="BGPR01105175">
    <property type="protein sequence ID" value="GBM72221.1"/>
    <property type="molecule type" value="Genomic_DNA"/>
</dbReference>
<dbReference type="InterPro" id="IPR036865">
    <property type="entry name" value="CRAL-TRIO_dom_sf"/>
</dbReference>
<sequence length="42" mass="4687">MRIYGKDGWKDSLLKDIDANDLPVYLGGKKTDPDGNPNCDTF</sequence>
<dbReference type="SUPFAM" id="SSF52087">
    <property type="entry name" value="CRAL/TRIO domain"/>
    <property type="match status" value="1"/>
</dbReference>
<proteinExistence type="predicted"/>
<feature type="non-terminal residue" evidence="2">
    <location>
        <position position="42"/>
    </location>
</feature>
<gene>
    <name evidence="1" type="ORF">AVEN_266556_1</name>
    <name evidence="2" type="ORF">AVEN_55882_1</name>
</gene>